<dbReference type="SUPFAM" id="SSF47226">
    <property type="entry name" value="Histidine-containing phosphotransfer domain, HPT domain"/>
    <property type="match status" value="1"/>
</dbReference>
<dbReference type="InterPro" id="IPR008207">
    <property type="entry name" value="Sig_transdc_His_kin_Hpt_dom"/>
</dbReference>
<dbReference type="Gene3D" id="1.20.120.160">
    <property type="entry name" value="HPT domain"/>
    <property type="match status" value="1"/>
</dbReference>
<dbReference type="InterPro" id="IPR036641">
    <property type="entry name" value="HPT_dom_sf"/>
</dbReference>
<sequence>MTTKECYEKMGSNYEKVLGRLGSEMIIKKFAIKFLDDSSFQNLKDALAGKNLDDSFRAAHTLKGVCVNLGFDKLYEASSKITEQLRAGKLEGCDEMFKDVEKEYEMTISVLKEFAEQN</sequence>
<protein>
    <submittedName>
        <fullName evidence="3">Hpt domain-containing protein</fullName>
    </submittedName>
</protein>
<evidence type="ECO:0000259" key="2">
    <source>
        <dbReference type="PROSITE" id="PS50894"/>
    </source>
</evidence>
<feature type="modified residue" description="Phosphohistidine" evidence="1">
    <location>
        <position position="60"/>
    </location>
</feature>
<name>A0ABT2M2P4_9FIRM</name>
<dbReference type="CDD" id="cd00088">
    <property type="entry name" value="HPT"/>
    <property type="match status" value="1"/>
</dbReference>
<evidence type="ECO:0000256" key="1">
    <source>
        <dbReference type="PROSITE-ProRule" id="PRU00110"/>
    </source>
</evidence>
<comment type="caution">
    <text evidence="3">The sequence shown here is derived from an EMBL/GenBank/DDBJ whole genome shotgun (WGS) entry which is preliminary data.</text>
</comment>
<keyword evidence="1" id="KW-0597">Phosphoprotein</keyword>
<reference evidence="3" key="1">
    <citation type="submission" date="2022-09" db="EMBL/GenBank/DDBJ databases">
        <title>Eubacterium sp. LFL-14 isolated from human feces.</title>
        <authorList>
            <person name="Liu F."/>
        </authorList>
    </citation>
    <scope>NUCLEOTIDE SEQUENCE</scope>
    <source>
        <strain evidence="3">LFL-14</strain>
    </source>
</reference>
<evidence type="ECO:0000313" key="4">
    <source>
        <dbReference type="Proteomes" id="UP001431199"/>
    </source>
</evidence>
<gene>
    <name evidence="3" type="ORF">N5B56_12000</name>
</gene>
<evidence type="ECO:0000313" key="3">
    <source>
        <dbReference type="EMBL" id="MCT7399795.1"/>
    </source>
</evidence>
<dbReference type="EMBL" id="JAODBU010000013">
    <property type="protein sequence ID" value="MCT7399795.1"/>
    <property type="molecule type" value="Genomic_DNA"/>
</dbReference>
<feature type="domain" description="HPt" evidence="2">
    <location>
        <begin position="23"/>
        <end position="114"/>
    </location>
</feature>
<keyword evidence="4" id="KW-1185">Reference proteome</keyword>
<proteinExistence type="predicted"/>
<accession>A0ABT2M2P4</accession>
<dbReference type="PROSITE" id="PS50894">
    <property type="entry name" value="HPT"/>
    <property type="match status" value="1"/>
</dbReference>
<dbReference type="RefSeq" id="WP_147586521.1">
    <property type="nucleotide sequence ID" value="NZ_JAODBU010000013.1"/>
</dbReference>
<organism evidence="3 4">
    <name type="scientific">Eubacterium album</name>
    <dbReference type="NCBI Taxonomy" id="2978477"/>
    <lineage>
        <taxon>Bacteria</taxon>
        <taxon>Bacillati</taxon>
        <taxon>Bacillota</taxon>
        <taxon>Clostridia</taxon>
        <taxon>Eubacteriales</taxon>
        <taxon>Eubacteriaceae</taxon>
        <taxon>Eubacterium</taxon>
    </lineage>
</organism>
<dbReference type="Pfam" id="PF01627">
    <property type="entry name" value="Hpt"/>
    <property type="match status" value="1"/>
</dbReference>
<dbReference type="Proteomes" id="UP001431199">
    <property type="component" value="Unassembled WGS sequence"/>
</dbReference>